<dbReference type="PROSITE" id="PS50213">
    <property type="entry name" value="FAS1"/>
    <property type="match status" value="1"/>
</dbReference>
<dbReference type="Gene3D" id="2.30.180.10">
    <property type="entry name" value="FAS1 domain"/>
    <property type="match status" value="1"/>
</dbReference>
<dbReference type="Proteomes" id="UP000001058">
    <property type="component" value="Unassembled WGS sequence"/>
</dbReference>
<feature type="domain" description="FAS1" evidence="1">
    <location>
        <begin position="86"/>
        <end position="229"/>
    </location>
</feature>
<dbReference type="SMART" id="SM00554">
    <property type="entry name" value="FAS1"/>
    <property type="match status" value="1"/>
</dbReference>
<evidence type="ECO:0000313" key="2">
    <source>
        <dbReference type="EMBL" id="EFJ51982.1"/>
    </source>
</evidence>
<dbReference type="InterPro" id="IPR000782">
    <property type="entry name" value="FAS1_domain"/>
</dbReference>
<sequence length="249" mass="26050">MSSCGLLVKGEVLGNSNKPARISLGFRVCGSYLYFVSYVLLPGPSLEALPPFQEFSGPVVFPAAAAAAAAAAGGAAAGGAKPCNPKGTILDALRSTPDLSYMLSAIDTPRLTLLFNNASTELTLLAPNDEAWREGALRMNLGTPEDILGQSWNNLRALVWAHTIAQNLPPTKLQSQLYTTMGPSAGPVSVTVSSDSITVTNANTADARVVAMGLGDACTGSLYILNRMLLPQQLPEPLKVLPVPSDKKK</sequence>
<proteinExistence type="predicted"/>
<dbReference type="InterPro" id="IPR036378">
    <property type="entry name" value="FAS1_dom_sf"/>
</dbReference>
<reference evidence="2 3" key="1">
    <citation type="journal article" date="2010" name="Science">
        <title>Genomic analysis of organismal complexity in the multicellular green alga Volvox carteri.</title>
        <authorList>
            <person name="Prochnik S.E."/>
            <person name="Umen J."/>
            <person name="Nedelcu A.M."/>
            <person name="Hallmann A."/>
            <person name="Miller S.M."/>
            <person name="Nishii I."/>
            <person name="Ferris P."/>
            <person name="Kuo A."/>
            <person name="Mitros T."/>
            <person name="Fritz-Laylin L.K."/>
            <person name="Hellsten U."/>
            <person name="Chapman J."/>
            <person name="Simakov O."/>
            <person name="Rensing S.A."/>
            <person name="Terry A."/>
            <person name="Pangilinan J."/>
            <person name="Kapitonov V."/>
            <person name="Jurka J."/>
            <person name="Salamov A."/>
            <person name="Shapiro H."/>
            <person name="Schmutz J."/>
            <person name="Grimwood J."/>
            <person name="Lindquist E."/>
            <person name="Lucas S."/>
            <person name="Grigoriev I.V."/>
            <person name="Schmitt R."/>
            <person name="Kirk D."/>
            <person name="Rokhsar D.S."/>
        </authorList>
    </citation>
    <scope>NUCLEOTIDE SEQUENCE [LARGE SCALE GENOMIC DNA]</scope>
    <source>
        <strain evidence="3">f. Nagariensis / Eve</strain>
    </source>
</reference>
<gene>
    <name evidence="2" type="ORF">VOLCADRAFT_87045</name>
</gene>
<evidence type="ECO:0000259" key="1">
    <source>
        <dbReference type="PROSITE" id="PS50213"/>
    </source>
</evidence>
<dbReference type="EMBL" id="GL378325">
    <property type="protein sequence ID" value="EFJ51982.1"/>
    <property type="molecule type" value="Genomic_DNA"/>
</dbReference>
<dbReference type="Pfam" id="PF02469">
    <property type="entry name" value="Fasciclin"/>
    <property type="match status" value="1"/>
</dbReference>
<dbReference type="SUPFAM" id="SSF82153">
    <property type="entry name" value="FAS1 domain"/>
    <property type="match status" value="1"/>
</dbReference>
<keyword evidence="3" id="KW-1185">Reference proteome</keyword>
<dbReference type="KEGG" id="vcn:VOLCADRAFT_87045"/>
<organism evidence="3">
    <name type="scientific">Volvox carteri f. nagariensis</name>
    <dbReference type="NCBI Taxonomy" id="3068"/>
    <lineage>
        <taxon>Eukaryota</taxon>
        <taxon>Viridiplantae</taxon>
        <taxon>Chlorophyta</taxon>
        <taxon>core chlorophytes</taxon>
        <taxon>Chlorophyceae</taxon>
        <taxon>CS clade</taxon>
        <taxon>Chlamydomonadales</taxon>
        <taxon>Volvocaceae</taxon>
        <taxon>Volvox</taxon>
    </lineage>
</organism>
<name>D8TK11_VOLCA</name>
<accession>D8TK11</accession>
<dbReference type="GeneID" id="9624654"/>
<dbReference type="AlphaFoldDB" id="D8TK11"/>
<dbReference type="OrthoDB" id="286301at2759"/>
<protein>
    <recommendedName>
        <fullName evidence="1">FAS1 domain-containing protein</fullName>
    </recommendedName>
</protein>
<evidence type="ECO:0000313" key="3">
    <source>
        <dbReference type="Proteomes" id="UP000001058"/>
    </source>
</evidence>
<dbReference type="RefSeq" id="XP_002946756.1">
    <property type="nucleotide sequence ID" value="XM_002946710.1"/>
</dbReference>
<dbReference type="InParanoid" id="D8TK11"/>